<dbReference type="GO" id="GO:0016020">
    <property type="term" value="C:membrane"/>
    <property type="evidence" value="ECO:0007669"/>
    <property type="project" value="UniProtKB-SubCell"/>
</dbReference>
<sequence length="573" mass="62814">MMIKLVSYEPAFSDRFSGIHGFHCGVVLGGAFGKEECLFLPVQLPRKIDAGDDYYPHSIQQIDGKWVASHCKNLQRMIPGGVRISGLCLMCTVAEFTSQQECVKRILMRLPKDDDLVQELGGVQVSELVVLLVDPQSKKFTCYTLDTNADHPSFGCIPVKCRELMPLWKSFKTSISLCLETSLPSDRKKEKILKQLQLAVEPYLSALLKDTQLLVNGEYRSPEQRVIFDEADSATPTRVSTSKLSKKSSKASRRKTNEPSNIDQSGSEFEKSHGDTEKIIKRSGTLSDMCVDKGSWADVELTIFGPQFPRWQRASSSSSLESGASSDTGFNGGSENADSVASDPVPTNRMVLNGKIPGIAFLPHNTTTQALLQALRKDLVQSIWARLQLLTEELHITSAELEVPRMLLPQRVLIRLPACPFLPLSDYKFLSETAEDVVTRLHYFCVPIGVRGDGDTGDSGLDSPSSSVESCLGFGGAANIDVSSLHKSIKRGEPNIFPLNEHIDASCLDTSLEKSPEGSVDDEISETELMDTVHQGNQPSDASWSSATIVMLISLIILITAIVLSFTLLGSRV</sequence>
<dbReference type="InterPro" id="IPR029454">
    <property type="entry name" value="ODR-4-like"/>
</dbReference>
<feature type="compositionally biased region" description="Polar residues" evidence="6">
    <location>
        <begin position="327"/>
        <end position="339"/>
    </location>
</feature>
<evidence type="ECO:0000313" key="8">
    <source>
        <dbReference type="EMBL" id="TPP58193.1"/>
    </source>
</evidence>
<evidence type="ECO:0000256" key="1">
    <source>
        <dbReference type="ARBA" id="ARBA00004370"/>
    </source>
</evidence>
<dbReference type="STRING" id="46835.A0A504YB07"/>
<dbReference type="PANTHER" id="PTHR33966">
    <property type="entry name" value="PROTEIN ODR-4 HOMOLOG"/>
    <property type="match status" value="1"/>
</dbReference>
<dbReference type="GO" id="GO:0008104">
    <property type="term" value="P:intracellular protein localization"/>
    <property type="evidence" value="ECO:0007669"/>
    <property type="project" value="TreeGrafter"/>
</dbReference>
<dbReference type="Proteomes" id="UP000316759">
    <property type="component" value="Unassembled WGS sequence"/>
</dbReference>
<evidence type="ECO:0000256" key="2">
    <source>
        <dbReference type="ARBA" id="ARBA00010131"/>
    </source>
</evidence>
<comment type="caution">
    <text evidence="8">The sequence shown here is derived from an EMBL/GenBank/DDBJ whole genome shotgun (WGS) entry which is preliminary data.</text>
</comment>
<comment type="subcellular location">
    <subcellularLocation>
        <location evidence="1">Membrane</location>
    </subcellularLocation>
</comment>
<name>A0A504YB07_FASGI</name>
<dbReference type="EMBL" id="SUNJ01012272">
    <property type="protein sequence ID" value="TPP58193.1"/>
    <property type="molecule type" value="Genomic_DNA"/>
</dbReference>
<evidence type="ECO:0000256" key="7">
    <source>
        <dbReference type="SAM" id="Phobius"/>
    </source>
</evidence>
<organism evidence="8 9">
    <name type="scientific">Fasciola gigantica</name>
    <name type="common">Giant liver fluke</name>
    <dbReference type="NCBI Taxonomy" id="46835"/>
    <lineage>
        <taxon>Eukaryota</taxon>
        <taxon>Metazoa</taxon>
        <taxon>Spiralia</taxon>
        <taxon>Lophotrochozoa</taxon>
        <taxon>Platyhelminthes</taxon>
        <taxon>Trematoda</taxon>
        <taxon>Digenea</taxon>
        <taxon>Plagiorchiida</taxon>
        <taxon>Echinostomata</taxon>
        <taxon>Echinostomatoidea</taxon>
        <taxon>Fasciolidae</taxon>
        <taxon>Fasciola</taxon>
    </lineage>
</organism>
<gene>
    <name evidence="8" type="ORF">FGIG_03772</name>
</gene>
<feature type="region of interest" description="Disordered" evidence="6">
    <location>
        <begin position="238"/>
        <end position="276"/>
    </location>
</feature>
<feature type="compositionally biased region" description="Polar residues" evidence="6">
    <location>
        <begin position="258"/>
        <end position="267"/>
    </location>
</feature>
<dbReference type="GO" id="GO:0012505">
    <property type="term" value="C:endomembrane system"/>
    <property type="evidence" value="ECO:0007669"/>
    <property type="project" value="TreeGrafter"/>
</dbReference>
<keyword evidence="5 7" id="KW-0472">Membrane</keyword>
<evidence type="ECO:0000256" key="6">
    <source>
        <dbReference type="SAM" id="MobiDB-lite"/>
    </source>
</evidence>
<feature type="transmembrane region" description="Helical" evidence="7">
    <location>
        <begin position="544"/>
        <end position="569"/>
    </location>
</feature>
<keyword evidence="4 7" id="KW-1133">Transmembrane helix</keyword>
<protein>
    <submittedName>
        <fullName evidence="8">Odorant response abnormal protein 4</fullName>
    </submittedName>
</protein>
<feature type="compositionally biased region" description="Low complexity" evidence="6">
    <location>
        <begin position="315"/>
        <end position="326"/>
    </location>
</feature>
<evidence type="ECO:0000256" key="5">
    <source>
        <dbReference type="ARBA" id="ARBA00023136"/>
    </source>
</evidence>
<dbReference type="PANTHER" id="PTHR33966:SF1">
    <property type="entry name" value="PROTEIN ODR-4 HOMOLOG"/>
    <property type="match status" value="1"/>
</dbReference>
<keyword evidence="9" id="KW-1185">Reference proteome</keyword>
<evidence type="ECO:0000256" key="3">
    <source>
        <dbReference type="ARBA" id="ARBA00022692"/>
    </source>
</evidence>
<feature type="compositionally biased region" description="Basic residues" evidence="6">
    <location>
        <begin position="244"/>
        <end position="254"/>
    </location>
</feature>
<proteinExistence type="inferred from homology"/>
<dbReference type="AlphaFoldDB" id="A0A504YB07"/>
<evidence type="ECO:0000313" key="9">
    <source>
        <dbReference type="Proteomes" id="UP000316759"/>
    </source>
</evidence>
<evidence type="ECO:0000256" key="4">
    <source>
        <dbReference type="ARBA" id="ARBA00022989"/>
    </source>
</evidence>
<reference evidence="8 9" key="1">
    <citation type="submission" date="2019-04" db="EMBL/GenBank/DDBJ databases">
        <title>Annotation for the trematode Fasciola gigantica.</title>
        <authorList>
            <person name="Choi Y.-J."/>
        </authorList>
    </citation>
    <scope>NUCLEOTIDE SEQUENCE [LARGE SCALE GENOMIC DNA]</scope>
    <source>
        <strain evidence="8">Uganda_cow_1</strain>
    </source>
</reference>
<dbReference type="OrthoDB" id="21458at2759"/>
<accession>A0A504YB07</accession>
<dbReference type="Pfam" id="PF14778">
    <property type="entry name" value="ODR4-like"/>
    <property type="match status" value="2"/>
</dbReference>
<keyword evidence="3 7" id="KW-0812">Transmembrane</keyword>
<feature type="region of interest" description="Disordered" evidence="6">
    <location>
        <begin position="314"/>
        <end position="346"/>
    </location>
</feature>
<comment type="similarity">
    <text evidence="2">Belongs to the ODR-4 family.</text>
</comment>